<sequence length="298" mass="32277">MSLGPPTSAITLQPAAHGSAPQAVSRAPTKVTIHPVALFSILDHYLRRNDTQERVIGTLLGTRNETEIEVRSSFAVLHSETDEQVAVDMEYHRAVYDLHHKVNPKEVIVGWYSTGSNLNTYSALIQNFYMQETVPHQAIHVALNTGAVSGEEAGVKAFVSSPVGVNPRPENCVFVPIPVELRFQDTERSGLDLLTKTAAEPTSTTAQPITDLQVLEDALTQVMAMLDRVLAYVSAVLAGERQGDPAVGRYLMDTLGASTEDLEKGGFQASLQDTLMLTYLANLVQSQAEVSARLALAP</sequence>
<dbReference type="GO" id="GO:0006508">
    <property type="term" value="P:proteolysis"/>
    <property type="evidence" value="ECO:0007669"/>
    <property type="project" value="UniProtKB-KW"/>
</dbReference>
<dbReference type="PANTHER" id="PTHR10540:SF6">
    <property type="entry name" value="EUKARYOTIC TRANSLATION INITIATION FACTOR 3 SUBUNIT F"/>
    <property type="match status" value="1"/>
</dbReference>
<evidence type="ECO:0000256" key="5">
    <source>
        <dbReference type="SAM" id="MobiDB-lite"/>
    </source>
</evidence>
<dbReference type="SMART" id="SM00232">
    <property type="entry name" value="JAB_MPN"/>
    <property type="match status" value="1"/>
</dbReference>
<dbReference type="GO" id="GO:0033290">
    <property type="term" value="C:eukaryotic 48S preinitiation complex"/>
    <property type="evidence" value="ECO:0007669"/>
    <property type="project" value="UniProtKB-UniRule"/>
</dbReference>
<dbReference type="InterPro" id="IPR037518">
    <property type="entry name" value="MPN"/>
</dbReference>
<dbReference type="AlphaFoldDB" id="A0A550CTW9"/>
<evidence type="ECO:0000313" key="8">
    <source>
        <dbReference type="Proteomes" id="UP000320762"/>
    </source>
</evidence>
<keyword evidence="7" id="KW-0378">Hydrolase</keyword>
<dbReference type="GO" id="GO:0001732">
    <property type="term" value="P:formation of cytoplasmic translation initiation complex"/>
    <property type="evidence" value="ECO:0007669"/>
    <property type="project" value="UniProtKB-UniRule"/>
</dbReference>
<keyword evidence="7" id="KW-0645">Protease</keyword>
<dbReference type="InterPro" id="IPR024969">
    <property type="entry name" value="EIF3F/CSN6-like_C"/>
</dbReference>
<gene>
    <name evidence="7" type="ORF">BD626DRAFT_602392</name>
</gene>
<comment type="function">
    <text evidence="4">Component of the eukaryotic translation initiation factor 3 (eIF-3) complex, which is involved in protein synthesis of a specialized repertoire of mRNAs and, together with other initiation factors, stimulates binding of mRNA and methionyl-tRNAi to the 40S ribosome. The eIF-3 complex specifically targets and initiates translation of a subset of mRNAs involved in cell proliferation.</text>
</comment>
<proteinExistence type="inferred from homology"/>
<dbReference type="Pfam" id="PF01398">
    <property type="entry name" value="JAB"/>
    <property type="match status" value="1"/>
</dbReference>
<dbReference type="InterPro" id="IPR000555">
    <property type="entry name" value="JAMM/MPN+_dom"/>
</dbReference>
<keyword evidence="8" id="KW-1185">Reference proteome</keyword>
<feature type="region of interest" description="Disordered" evidence="5">
    <location>
        <begin position="1"/>
        <end position="23"/>
    </location>
</feature>
<protein>
    <recommendedName>
        <fullName evidence="4">Eukaryotic translation initiation factor 3 subunit F</fullName>
        <shortName evidence="4">eIF3f</shortName>
    </recommendedName>
</protein>
<name>A0A550CTW9_9AGAR</name>
<dbReference type="GO" id="GO:0003743">
    <property type="term" value="F:translation initiation factor activity"/>
    <property type="evidence" value="ECO:0007669"/>
    <property type="project" value="UniProtKB-UniRule"/>
</dbReference>
<dbReference type="STRING" id="97359.A0A550CTW9"/>
<comment type="caution">
    <text evidence="7">The sequence shown here is derived from an EMBL/GenBank/DDBJ whole genome shotgun (WGS) entry which is preliminary data.</text>
</comment>
<evidence type="ECO:0000256" key="4">
    <source>
        <dbReference type="HAMAP-Rule" id="MF_03005"/>
    </source>
</evidence>
<dbReference type="CDD" id="cd08064">
    <property type="entry name" value="MPN_eIF3f"/>
    <property type="match status" value="1"/>
</dbReference>
<organism evidence="7 8">
    <name type="scientific">Schizophyllum amplum</name>
    <dbReference type="NCBI Taxonomy" id="97359"/>
    <lineage>
        <taxon>Eukaryota</taxon>
        <taxon>Fungi</taxon>
        <taxon>Dikarya</taxon>
        <taxon>Basidiomycota</taxon>
        <taxon>Agaricomycotina</taxon>
        <taxon>Agaricomycetes</taxon>
        <taxon>Agaricomycetidae</taxon>
        <taxon>Agaricales</taxon>
        <taxon>Schizophyllaceae</taxon>
        <taxon>Schizophyllum</taxon>
    </lineage>
</organism>
<dbReference type="Pfam" id="PF13012">
    <property type="entry name" value="MitMem_reg"/>
    <property type="match status" value="1"/>
</dbReference>
<dbReference type="OrthoDB" id="25498at2759"/>
<dbReference type="InterPro" id="IPR027531">
    <property type="entry name" value="eIF3f"/>
</dbReference>
<dbReference type="GO" id="GO:0071541">
    <property type="term" value="C:eukaryotic translation initiation factor 3 complex, eIF3m"/>
    <property type="evidence" value="ECO:0007669"/>
    <property type="project" value="TreeGrafter"/>
</dbReference>
<keyword evidence="3 4" id="KW-0648">Protein biosynthesis</keyword>
<dbReference type="PANTHER" id="PTHR10540">
    <property type="entry name" value="EUKARYOTIC TRANSLATION INITIATION FACTOR 3 SUBUNIT F-RELATED"/>
    <property type="match status" value="1"/>
</dbReference>
<accession>A0A550CTW9</accession>
<dbReference type="HAMAP" id="MF_03005">
    <property type="entry name" value="eIF3f"/>
    <property type="match status" value="1"/>
</dbReference>
<evidence type="ECO:0000313" key="7">
    <source>
        <dbReference type="EMBL" id="TRM68235.1"/>
    </source>
</evidence>
<reference evidence="7 8" key="1">
    <citation type="journal article" date="2019" name="New Phytol.">
        <title>Comparative genomics reveals unique wood-decay strategies and fruiting body development in the Schizophyllaceae.</title>
        <authorList>
            <person name="Almasi E."/>
            <person name="Sahu N."/>
            <person name="Krizsan K."/>
            <person name="Balint B."/>
            <person name="Kovacs G.M."/>
            <person name="Kiss B."/>
            <person name="Cseklye J."/>
            <person name="Drula E."/>
            <person name="Henrissat B."/>
            <person name="Nagy I."/>
            <person name="Chovatia M."/>
            <person name="Adam C."/>
            <person name="LaButti K."/>
            <person name="Lipzen A."/>
            <person name="Riley R."/>
            <person name="Grigoriev I.V."/>
            <person name="Nagy L.G."/>
        </authorList>
    </citation>
    <scope>NUCLEOTIDE SEQUENCE [LARGE SCALE GENOMIC DNA]</scope>
    <source>
        <strain evidence="7 8">NL-1724</strain>
    </source>
</reference>
<dbReference type="GO" id="GO:0008237">
    <property type="term" value="F:metallopeptidase activity"/>
    <property type="evidence" value="ECO:0007669"/>
    <property type="project" value="InterPro"/>
</dbReference>
<comment type="subcellular location">
    <subcellularLocation>
        <location evidence="4">Cytoplasm</location>
    </subcellularLocation>
</comment>
<dbReference type="Proteomes" id="UP000320762">
    <property type="component" value="Unassembled WGS sequence"/>
</dbReference>
<feature type="domain" description="MPN" evidence="6">
    <location>
        <begin position="31"/>
        <end position="164"/>
    </location>
</feature>
<dbReference type="GO" id="GO:0016282">
    <property type="term" value="C:eukaryotic 43S preinitiation complex"/>
    <property type="evidence" value="ECO:0007669"/>
    <property type="project" value="UniProtKB-UniRule"/>
</dbReference>
<keyword evidence="2 4" id="KW-0396">Initiation factor</keyword>
<dbReference type="Gene3D" id="3.40.140.10">
    <property type="entry name" value="Cytidine Deaminase, domain 2"/>
    <property type="match status" value="1"/>
</dbReference>
<evidence type="ECO:0000259" key="6">
    <source>
        <dbReference type="PROSITE" id="PS50249"/>
    </source>
</evidence>
<dbReference type="EMBL" id="VDMD01000002">
    <property type="protein sequence ID" value="TRM68235.1"/>
    <property type="molecule type" value="Genomic_DNA"/>
</dbReference>
<evidence type="ECO:0000256" key="1">
    <source>
        <dbReference type="ARBA" id="ARBA00022490"/>
    </source>
</evidence>
<evidence type="ECO:0000256" key="2">
    <source>
        <dbReference type="ARBA" id="ARBA00022540"/>
    </source>
</evidence>
<comment type="similarity">
    <text evidence="4">Belongs to the eIF-3 subunit F family.</text>
</comment>
<comment type="subunit">
    <text evidence="4">Component of the eukaryotic translation initiation factor 3 (eIF-3) complex.</text>
</comment>
<dbReference type="PROSITE" id="PS50249">
    <property type="entry name" value="MPN"/>
    <property type="match status" value="1"/>
</dbReference>
<evidence type="ECO:0000256" key="3">
    <source>
        <dbReference type="ARBA" id="ARBA00022917"/>
    </source>
</evidence>
<dbReference type="GO" id="GO:0031369">
    <property type="term" value="F:translation initiation factor binding"/>
    <property type="evidence" value="ECO:0007669"/>
    <property type="project" value="InterPro"/>
</dbReference>
<keyword evidence="1 4" id="KW-0963">Cytoplasm</keyword>